<accession>A0A0H3CTS9</accession>
<dbReference type="PATRIC" id="fig|716541.4.peg.232"/>
<evidence type="ECO:0000259" key="2">
    <source>
        <dbReference type="PROSITE" id="PS51740"/>
    </source>
</evidence>
<dbReference type="Gene3D" id="2.10.260.10">
    <property type="match status" value="1"/>
</dbReference>
<dbReference type="OrthoDB" id="426345at2"/>
<dbReference type="SUPFAM" id="SSF89447">
    <property type="entry name" value="AbrB/MazE/MraZ-like"/>
    <property type="match status" value="1"/>
</dbReference>
<gene>
    <name evidence="3" type="ordered locus">ECL_B010</name>
</gene>
<dbReference type="Proteomes" id="UP000002363">
    <property type="component" value="Plasmid pECL_B"/>
</dbReference>
<dbReference type="Pfam" id="PF15937">
    <property type="entry name" value="PrlF_antitoxin"/>
    <property type="match status" value="1"/>
</dbReference>
<dbReference type="InterPro" id="IPR031848">
    <property type="entry name" value="PrlF_antitoxin"/>
</dbReference>
<keyword evidence="3" id="KW-0614">Plasmid</keyword>
<dbReference type="RefSeq" id="WP_013087280.1">
    <property type="nucleotide sequence ID" value="NC_014108.1"/>
</dbReference>
<proteinExistence type="predicted"/>
<evidence type="ECO:0000256" key="1">
    <source>
        <dbReference type="PROSITE-ProRule" id="PRU01076"/>
    </source>
</evidence>
<dbReference type="EnsemblBacteria" id="ADF64972">
    <property type="protein sequence ID" value="ADF64972"/>
    <property type="gene ID" value="ECL_B010"/>
</dbReference>
<feature type="domain" description="SpoVT-AbrB" evidence="2">
    <location>
        <begin position="14"/>
        <end position="60"/>
    </location>
</feature>
<dbReference type="NCBIfam" id="NF007429">
    <property type="entry name" value="PRK09974.1"/>
    <property type="match status" value="1"/>
</dbReference>
<geneLocation type="plasmid" evidence="3 4">
    <name>pECL_B</name>
</geneLocation>
<keyword evidence="4" id="KW-1185">Reference proteome</keyword>
<name>A0A0H3CTS9_ENTCC</name>
<dbReference type="InterPro" id="IPR037914">
    <property type="entry name" value="SpoVT-AbrB_sf"/>
</dbReference>
<dbReference type="KEGG" id="enc:ECL_B010"/>
<dbReference type="HOGENOM" id="CLU_143957_0_0_6"/>
<dbReference type="SMART" id="SM00966">
    <property type="entry name" value="SpoVT_AbrB"/>
    <property type="match status" value="1"/>
</dbReference>
<dbReference type="GO" id="GO:0003700">
    <property type="term" value="F:DNA-binding transcription factor activity"/>
    <property type="evidence" value="ECO:0007669"/>
    <property type="project" value="InterPro"/>
</dbReference>
<dbReference type="GO" id="GO:0097351">
    <property type="term" value="F:toxin sequestering activity"/>
    <property type="evidence" value="ECO:0007669"/>
    <property type="project" value="InterPro"/>
</dbReference>
<dbReference type="GO" id="GO:0001558">
    <property type="term" value="P:regulation of cell growth"/>
    <property type="evidence" value="ECO:0007669"/>
    <property type="project" value="InterPro"/>
</dbReference>
<organism evidence="3 4">
    <name type="scientific">Enterobacter cloacae subsp. cloacae (strain ATCC 13047 / DSM 30054 / NBRC 13535 / NCTC 10005 / WDCM 00083 / NCDC 279-56)</name>
    <dbReference type="NCBI Taxonomy" id="716541"/>
    <lineage>
        <taxon>Bacteria</taxon>
        <taxon>Pseudomonadati</taxon>
        <taxon>Pseudomonadota</taxon>
        <taxon>Gammaproteobacteria</taxon>
        <taxon>Enterobacterales</taxon>
        <taxon>Enterobacteriaceae</taxon>
        <taxon>Enterobacter</taxon>
        <taxon>Enterobacter cloacae complex</taxon>
    </lineage>
</organism>
<keyword evidence="1" id="KW-0238">DNA-binding</keyword>
<dbReference type="InterPro" id="IPR007159">
    <property type="entry name" value="SpoVT-AbrB_dom"/>
</dbReference>
<dbReference type="AlphaFoldDB" id="A0A0H3CTS9"/>
<sequence>MATQMLNSADVSLRAESRLTERSQTTIPAAIRDALHLKPGESIHYTLLAGGKVIMSKKEEEQDDPVVPQFLAFLENDMKKNPQNIAPVPALFWESIKALTAGVEVDLDAPLTDD</sequence>
<protein>
    <recommendedName>
        <fullName evidence="2">SpoVT-AbrB domain-containing protein</fullName>
    </recommendedName>
</protein>
<evidence type="ECO:0000313" key="3">
    <source>
        <dbReference type="EMBL" id="ADF64972.1"/>
    </source>
</evidence>
<evidence type="ECO:0000313" key="4">
    <source>
        <dbReference type="Proteomes" id="UP000002363"/>
    </source>
</evidence>
<dbReference type="PROSITE" id="PS51740">
    <property type="entry name" value="SPOVT_ABRB"/>
    <property type="match status" value="1"/>
</dbReference>
<reference evidence="3 4" key="1">
    <citation type="journal article" date="2010" name="J. Bacteriol.">
        <title>Complete genome sequence of Enterobacter cloacae subsp. cloacae type strain ATCC 13047.</title>
        <authorList>
            <person name="Ren Y."/>
            <person name="Ren Y."/>
            <person name="Zhou Z."/>
            <person name="Guo X."/>
            <person name="Li Y."/>
            <person name="Feng L."/>
            <person name="Wang L."/>
        </authorList>
    </citation>
    <scope>NUCLEOTIDE SEQUENCE [LARGE SCALE GENOMIC DNA]</scope>
    <source>
        <strain evidence="4">ATCC 13047 / DSM 30054 / NBRC 13535 / NCTC 10005 / WDCM 00083 / NCDC 279-56</strain>
        <plasmid evidence="3">pECL_B</plasmid>
    </source>
</reference>
<dbReference type="EMBL" id="CP001920">
    <property type="protein sequence ID" value="ADF64972.1"/>
    <property type="molecule type" value="Genomic_DNA"/>
</dbReference>
<dbReference type="GO" id="GO:0003677">
    <property type="term" value="F:DNA binding"/>
    <property type="evidence" value="ECO:0007669"/>
    <property type="project" value="UniProtKB-UniRule"/>
</dbReference>